<protein>
    <recommendedName>
        <fullName evidence="2">histidine kinase</fullName>
        <ecNumber evidence="2">2.7.13.3</ecNumber>
    </recommendedName>
</protein>
<dbReference type="InterPro" id="IPR050428">
    <property type="entry name" value="TCS_sensor_his_kinase"/>
</dbReference>
<keyword evidence="3" id="KW-0597">Phosphoprotein</keyword>
<evidence type="ECO:0000259" key="9">
    <source>
        <dbReference type="PROSITE" id="PS50109"/>
    </source>
</evidence>
<organism evidence="10 11">
    <name type="scientific">Niabella soli DSM 19437</name>
    <dbReference type="NCBI Taxonomy" id="929713"/>
    <lineage>
        <taxon>Bacteria</taxon>
        <taxon>Pseudomonadati</taxon>
        <taxon>Bacteroidota</taxon>
        <taxon>Chitinophagia</taxon>
        <taxon>Chitinophagales</taxon>
        <taxon>Chitinophagaceae</taxon>
        <taxon>Niabella</taxon>
    </lineage>
</organism>
<evidence type="ECO:0000256" key="4">
    <source>
        <dbReference type="ARBA" id="ARBA00022679"/>
    </source>
</evidence>
<feature type="transmembrane region" description="Helical" evidence="8">
    <location>
        <begin position="7"/>
        <end position="25"/>
    </location>
</feature>
<feature type="domain" description="Histidine kinase" evidence="9">
    <location>
        <begin position="217"/>
        <end position="396"/>
    </location>
</feature>
<dbReference type="RefSeq" id="WP_008586106.1">
    <property type="nucleotide sequence ID" value="NZ_CP007035.1"/>
</dbReference>
<dbReference type="Proteomes" id="UP000003586">
    <property type="component" value="Chromosome"/>
</dbReference>
<evidence type="ECO:0000313" key="10">
    <source>
        <dbReference type="EMBL" id="AHF17710.1"/>
    </source>
</evidence>
<name>W0F3U5_9BACT</name>
<keyword evidence="6" id="KW-0418">Kinase</keyword>
<dbReference type="Gene3D" id="1.10.287.130">
    <property type="match status" value="1"/>
</dbReference>
<reference evidence="10 11" key="1">
    <citation type="submission" date="2013-12" db="EMBL/GenBank/DDBJ databases">
        <authorList>
            <consortium name="DOE Joint Genome Institute"/>
            <person name="Eisen J."/>
            <person name="Huntemann M."/>
            <person name="Han J."/>
            <person name="Chen A."/>
            <person name="Kyrpides N."/>
            <person name="Mavromatis K."/>
            <person name="Markowitz V."/>
            <person name="Palaniappan K."/>
            <person name="Ivanova N."/>
            <person name="Schaumberg A."/>
            <person name="Pati A."/>
            <person name="Liolios K."/>
            <person name="Nordberg H.P."/>
            <person name="Cantor M.N."/>
            <person name="Hua S.X."/>
            <person name="Woyke T."/>
        </authorList>
    </citation>
    <scope>NUCLEOTIDE SEQUENCE [LARGE SCALE GENOMIC DNA]</scope>
    <source>
        <strain evidence="11">DSM 19437</strain>
    </source>
</reference>
<dbReference type="SMART" id="SM00388">
    <property type="entry name" value="HisKA"/>
    <property type="match status" value="1"/>
</dbReference>
<accession>W0F3U5</accession>
<dbReference type="EMBL" id="CP007035">
    <property type="protein sequence ID" value="AHF17710.1"/>
    <property type="molecule type" value="Genomic_DNA"/>
</dbReference>
<sequence length="444" mass="51032">MKLINKISIWFLCIILVITPVTIFISHSSIKRKITDFEIKRLRSVNDHVISLLRSGQPADAFLKDREVVVAPYAGAIPPENPQITKRVEKVEGMDQKELALFVTSYHAVNGKNYKITTHSYFINPNEFFSSMFIAMLWKMLLISATVFISARIFSKTLFRPFKSTLEAIRHFNVRQKKKLELERSSTTEFNELNGFIEKMTSRILEEYATAREFSENASHELQTPLAVLRTKNELLTQTELNGQQAALIEQMQLEINKLSNITKSLVLLARLENHEFNTGEDVKFCKVVKNVIQTYEYWADLKNISITRNVDSKVYIKTNPTLADILVANLMRNAIRYNEEGGSIHIELTSDYFRMTNTGQPVDIPHKDIFRRFKKGNQKNEGVGLGLAIVKQICEVCNFRVSYAFVEDRHVFCVYFNDQYLAATDAIPSRPDAQRMVFPGDHV</sequence>
<keyword evidence="8" id="KW-0472">Membrane</keyword>
<dbReference type="HOGENOM" id="CLU_000445_89_35_10"/>
<keyword evidence="4" id="KW-0808">Transferase</keyword>
<evidence type="ECO:0000256" key="1">
    <source>
        <dbReference type="ARBA" id="ARBA00000085"/>
    </source>
</evidence>
<dbReference type="InterPro" id="IPR005467">
    <property type="entry name" value="His_kinase_dom"/>
</dbReference>
<dbReference type="InterPro" id="IPR003594">
    <property type="entry name" value="HATPase_dom"/>
</dbReference>
<dbReference type="CDD" id="cd00082">
    <property type="entry name" value="HisKA"/>
    <property type="match status" value="1"/>
</dbReference>
<dbReference type="PROSITE" id="PS50109">
    <property type="entry name" value="HIS_KIN"/>
    <property type="match status" value="1"/>
</dbReference>
<evidence type="ECO:0000256" key="8">
    <source>
        <dbReference type="SAM" id="Phobius"/>
    </source>
</evidence>
<evidence type="ECO:0000256" key="6">
    <source>
        <dbReference type="ARBA" id="ARBA00022777"/>
    </source>
</evidence>
<dbReference type="PANTHER" id="PTHR45436">
    <property type="entry name" value="SENSOR HISTIDINE KINASE YKOH"/>
    <property type="match status" value="1"/>
</dbReference>
<keyword evidence="7 8" id="KW-1133">Transmembrane helix</keyword>
<dbReference type="InterPro" id="IPR036097">
    <property type="entry name" value="HisK_dim/P_sf"/>
</dbReference>
<dbReference type="InterPro" id="IPR036890">
    <property type="entry name" value="HATPase_C_sf"/>
</dbReference>
<dbReference type="Pfam" id="PF02518">
    <property type="entry name" value="HATPase_c"/>
    <property type="match status" value="1"/>
</dbReference>
<keyword evidence="11" id="KW-1185">Reference proteome</keyword>
<dbReference type="KEGG" id="nso:NIASO_12915"/>
<dbReference type="Pfam" id="PF00512">
    <property type="entry name" value="HisKA"/>
    <property type="match status" value="1"/>
</dbReference>
<evidence type="ECO:0000256" key="2">
    <source>
        <dbReference type="ARBA" id="ARBA00012438"/>
    </source>
</evidence>
<dbReference type="SUPFAM" id="SSF55874">
    <property type="entry name" value="ATPase domain of HSP90 chaperone/DNA topoisomerase II/histidine kinase"/>
    <property type="match status" value="1"/>
</dbReference>
<dbReference type="STRING" id="929713.NIASO_12915"/>
<evidence type="ECO:0000256" key="7">
    <source>
        <dbReference type="ARBA" id="ARBA00022989"/>
    </source>
</evidence>
<dbReference type="SMART" id="SM00387">
    <property type="entry name" value="HATPase_c"/>
    <property type="match status" value="1"/>
</dbReference>
<comment type="catalytic activity">
    <reaction evidence="1">
        <text>ATP + protein L-histidine = ADP + protein N-phospho-L-histidine.</text>
        <dbReference type="EC" id="2.7.13.3"/>
    </reaction>
</comment>
<evidence type="ECO:0000256" key="5">
    <source>
        <dbReference type="ARBA" id="ARBA00022692"/>
    </source>
</evidence>
<evidence type="ECO:0000313" key="11">
    <source>
        <dbReference type="Proteomes" id="UP000003586"/>
    </source>
</evidence>
<dbReference type="AlphaFoldDB" id="W0F3U5"/>
<dbReference type="GO" id="GO:0005886">
    <property type="term" value="C:plasma membrane"/>
    <property type="evidence" value="ECO:0007669"/>
    <property type="project" value="TreeGrafter"/>
</dbReference>
<evidence type="ECO:0000256" key="3">
    <source>
        <dbReference type="ARBA" id="ARBA00022553"/>
    </source>
</evidence>
<dbReference type="SUPFAM" id="SSF47384">
    <property type="entry name" value="Homodimeric domain of signal transducing histidine kinase"/>
    <property type="match status" value="1"/>
</dbReference>
<gene>
    <name evidence="10" type="ORF">NIASO_12915</name>
</gene>
<keyword evidence="5 8" id="KW-0812">Transmembrane</keyword>
<dbReference type="PANTHER" id="PTHR45436:SF5">
    <property type="entry name" value="SENSOR HISTIDINE KINASE TRCS"/>
    <property type="match status" value="1"/>
</dbReference>
<feature type="transmembrane region" description="Helical" evidence="8">
    <location>
        <begin position="128"/>
        <end position="154"/>
    </location>
</feature>
<dbReference type="Gene3D" id="3.30.565.10">
    <property type="entry name" value="Histidine kinase-like ATPase, C-terminal domain"/>
    <property type="match status" value="1"/>
</dbReference>
<proteinExistence type="predicted"/>
<dbReference type="OrthoDB" id="1522504at2"/>
<dbReference type="EC" id="2.7.13.3" evidence="2"/>
<dbReference type="InterPro" id="IPR003661">
    <property type="entry name" value="HisK_dim/P_dom"/>
</dbReference>
<dbReference type="eggNOG" id="COG0642">
    <property type="taxonomic scope" value="Bacteria"/>
</dbReference>
<dbReference type="GO" id="GO:0000155">
    <property type="term" value="F:phosphorelay sensor kinase activity"/>
    <property type="evidence" value="ECO:0007669"/>
    <property type="project" value="InterPro"/>
</dbReference>